<evidence type="ECO:0000256" key="2">
    <source>
        <dbReference type="ARBA" id="ARBA00022692"/>
    </source>
</evidence>
<evidence type="ECO:0000256" key="3">
    <source>
        <dbReference type="ARBA" id="ARBA00022824"/>
    </source>
</evidence>
<dbReference type="OrthoDB" id="567788at2759"/>
<feature type="transmembrane region" description="Helical" evidence="6">
    <location>
        <begin position="138"/>
        <end position="157"/>
    </location>
</feature>
<dbReference type="STRING" id="46835.A0A504YYB9"/>
<dbReference type="PROSITE" id="PS50845">
    <property type="entry name" value="RETICULON"/>
    <property type="match status" value="1"/>
</dbReference>
<dbReference type="EMBL" id="SUNJ01001850">
    <property type="protein sequence ID" value="TPP66423.1"/>
    <property type="molecule type" value="Genomic_DNA"/>
</dbReference>
<protein>
    <recommendedName>
        <fullName evidence="6">Reticulon-like protein</fullName>
    </recommendedName>
</protein>
<keyword evidence="5 6" id="KW-0472">Membrane</keyword>
<evidence type="ECO:0000313" key="10">
    <source>
        <dbReference type="Proteomes" id="UP000316759"/>
    </source>
</evidence>
<dbReference type="GO" id="GO:0030424">
    <property type="term" value="C:axon"/>
    <property type="evidence" value="ECO:0007669"/>
    <property type="project" value="TreeGrafter"/>
</dbReference>
<evidence type="ECO:0000256" key="4">
    <source>
        <dbReference type="ARBA" id="ARBA00022989"/>
    </source>
</evidence>
<keyword evidence="10" id="KW-1185">Reference proteome</keyword>
<dbReference type="PANTHER" id="PTHR45799">
    <property type="entry name" value="RETICULON-LIKE PROTEIN"/>
    <property type="match status" value="1"/>
</dbReference>
<feature type="transmembrane region" description="Helical" evidence="6">
    <location>
        <begin position="204"/>
        <end position="224"/>
    </location>
</feature>
<proteinExistence type="predicted"/>
<keyword evidence="4 6" id="KW-1133">Transmembrane helix</keyword>
<feature type="region of interest" description="Disordered" evidence="7">
    <location>
        <begin position="40"/>
        <end position="74"/>
    </location>
</feature>
<comment type="caution">
    <text evidence="9">The sequence shown here is derived from an EMBL/GenBank/DDBJ whole genome shotgun (WGS) entry which is preliminary data.</text>
</comment>
<dbReference type="GO" id="GO:0005789">
    <property type="term" value="C:endoplasmic reticulum membrane"/>
    <property type="evidence" value="ECO:0007669"/>
    <property type="project" value="UniProtKB-SubCell"/>
</dbReference>
<organism evidence="9 10">
    <name type="scientific">Fasciola gigantica</name>
    <name type="common">Giant liver fluke</name>
    <dbReference type="NCBI Taxonomy" id="46835"/>
    <lineage>
        <taxon>Eukaryota</taxon>
        <taxon>Metazoa</taxon>
        <taxon>Spiralia</taxon>
        <taxon>Lophotrochozoa</taxon>
        <taxon>Platyhelminthes</taxon>
        <taxon>Trematoda</taxon>
        <taxon>Digenea</taxon>
        <taxon>Plagiorchiida</taxon>
        <taxon>Echinostomata</taxon>
        <taxon>Echinostomatoidea</taxon>
        <taxon>Fasciolidae</taxon>
        <taxon>Fasciola</taxon>
    </lineage>
</organism>
<gene>
    <name evidence="9" type="ORF">FGIG_04529</name>
</gene>
<evidence type="ECO:0000256" key="7">
    <source>
        <dbReference type="SAM" id="MobiDB-lite"/>
    </source>
</evidence>
<evidence type="ECO:0000313" key="9">
    <source>
        <dbReference type="EMBL" id="TPP66423.1"/>
    </source>
</evidence>
<dbReference type="InterPro" id="IPR046964">
    <property type="entry name" value="RTN1-4"/>
</dbReference>
<name>A0A504YYB9_FASGI</name>
<feature type="domain" description="Reticulon" evidence="8">
    <location>
        <begin position="104"/>
        <end position="259"/>
    </location>
</feature>
<evidence type="ECO:0000256" key="5">
    <source>
        <dbReference type="ARBA" id="ARBA00023136"/>
    </source>
</evidence>
<keyword evidence="2 6" id="KW-0812">Transmembrane</keyword>
<dbReference type="Proteomes" id="UP000316759">
    <property type="component" value="Unassembled WGS sequence"/>
</dbReference>
<dbReference type="AlphaFoldDB" id="A0A504YYB9"/>
<dbReference type="Pfam" id="PF02453">
    <property type="entry name" value="Reticulon"/>
    <property type="match status" value="1"/>
</dbReference>
<dbReference type="PANTHER" id="PTHR45799:SF2">
    <property type="entry name" value="RETICULON-LIKE PROTEIN"/>
    <property type="match status" value="1"/>
</dbReference>
<dbReference type="Gene3D" id="1.20.5.2480">
    <property type="match status" value="1"/>
</dbReference>
<dbReference type="InterPro" id="IPR003388">
    <property type="entry name" value="Reticulon"/>
</dbReference>
<accession>A0A504YYB9</accession>
<comment type="subcellular location">
    <subcellularLocation>
        <location evidence="1 6">Endoplasmic reticulum membrane</location>
        <topology evidence="1 6">Multi-pass membrane protein</topology>
    </subcellularLocation>
</comment>
<feature type="transmembrane region" description="Helical" evidence="6">
    <location>
        <begin position="230"/>
        <end position="250"/>
    </location>
</feature>
<reference evidence="9 10" key="1">
    <citation type="submission" date="2019-04" db="EMBL/GenBank/DDBJ databases">
        <title>Annotation for the trematode Fasciola gigantica.</title>
        <authorList>
            <person name="Choi Y.-J."/>
        </authorList>
    </citation>
    <scope>NUCLEOTIDE SEQUENCE [LARGE SCALE GENOMIC DNA]</scope>
    <source>
        <strain evidence="9">Uganda_cow_1</strain>
    </source>
</reference>
<keyword evidence="3 6" id="KW-0256">Endoplasmic reticulum</keyword>
<evidence type="ECO:0000256" key="6">
    <source>
        <dbReference type="RuleBase" id="RU363132"/>
    </source>
</evidence>
<evidence type="ECO:0000256" key="1">
    <source>
        <dbReference type="ARBA" id="ARBA00004477"/>
    </source>
</evidence>
<feature type="compositionally biased region" description="Basic and acidic residues" evidence="7">
    <location>
        <begin position="41"/>
        <end position="54"/>
    </location>
</feature>
<evidence type="ECO:0000259" key="8">
    <source>
        <dbReference type="PROSITE" id="PS50845"/>
    </source>
</evidence>
<sequence>MSEGSEDASVNSFEIFDHSNDLILLDNMLERVTDMDDFAFDEPKLGEESPKADSAESLSDLQEMQKPSEFGSAHPSIAELETSTHSSSATPSTACEKCPMKEEARALIYWRHPIRSTIVLVSLLVVEFSFLCLSAISLLAYTGIILLLVINGLRLYYQHIAKTENKMFKEFLDREISIPEDRLVEFSRRLTDMLNRQLVLTRDIFLLTNFGASVKFGIILYLMTYVGARFNFLTICIIATLVAFIVPKFYECYQNQREDEKTPLVWSEKRESKLNHSRYLFQHPEQKLSFFQISIRSTNNQKVVYPPVF</sequence>